<dbReference type="InterPro" id="IPR013766">
    <property type="entry name" value="Thioredoxin_domain"/>
</dbReference>
<dbReference type="InterPro" id="IPR017937">
    <property type="entry name" value="Thioredoxin_CS"/>
</dbReference>
<accession>A0A840BNB4</accession>
<evidence type="ECO:0000259" key="4">
    <source>
        <dbReference type="PROSITE" id="PS51352"/>
    </source>
</evidence>
<dbReference type="PROSITE" id="PS00194">
    <property type="entry name" value="THIOREDOXIN_1"/>
    <property type="match status" value="1"/>
</dbReference>
<reference evidence="5 6" key="1">
    <citation type="submission" date="2020-08" db="EMBL/GenBank/DDBJ databases">
        <title>Genomic Encyclopedia of Type Strains, Phase IV (KMG-IV): sequencing the most valuable type-strain genomes for metagenomic binning, comparative biology and taxonomic classification.</title>
        <authorList>
            <person name="Goeker M."/>
        </authorList>
    </citation>
    <scope>NUCLEOTIDE SEQUENCE [LARGE SCALE GENOMIC DNA]</scope>
    <source>
        <strain evidence="5 6">DSM 106739</strain>
    </source>
</reference>
<evidence type="ECO:0000256" key="1">
    <source>
        <dbReference type="ARBA" id="ARBA00004196"/>
    </source>
</evidence>
<evidence type="ECO:0000256" key="2">
    <source>
        <dbReference type="ARBA" id="ARBA00022748"/>
    </source>
</evidence>
<dbReference type="PANTHER" id="PTHR42852:SF17">
    <property type="entry name" value="THIOREDOXIN-LIKE PROTEIN HI_1115"/>
    <property type="match status" value="1"/>
</dbReference>
<dbReference type="Pfam" id="PF08534">
    <property type="entry name" value="Redoxin"/>
    <property type="match status" value="1"/>
</dbReference>
<keyword evidence="2" id="KW-0201">Cytochrome c-type biogenesis</keyword>
<name>A0A840BNB4_9RHOO</name>
<dbReference type="CDD" id="cd02966">
    <property type="entry name" value="TlpA_like_family"/>
    <property type="match status" value="1"/>
</dbReference>
<comment type="caution">
    <text evidence="5">The sequence shown here is derived from an EMBL/GenBank/DDBJ whole genome shotgun (WGS) entry which is preliminary data.</text>
</comment>
<dbReference type="GO" id="GO:0030313">
    <property type="term" value="C:cell envelope"/>
    <property type="evidence" value="ECO:0007669"/>
    <property type="project" value="UniProtKB-SubCell"/>
</dbReference>
<evidence type="ECO:0000313" key="6">
    <source>
        <dbReference type="Proteomes" id="UP000561045"/>
    </source>
</evidence>
<dbReference type="InterPro" id="IPR036249">
    <property type="entry name" value="Thioredoxin-like_sf"/>
</dbReference>
<dbReference type="PROSITE" id="PS51352">
    <property type="entry name" value="THIOREDOXIN_2"/>
    <property type="match status" value="1"/>
</dbReference>
<keyword evidence="3" id="KW-0676">Redox-active center</keyword>
<dbReference type="RefSeq" id="WP_183634798.1">
    <property type="nucleotide sequence ID" value="NZ_BAABLE010000011.1"/>
</dbReference>
<dbReference type="SUPFAM" id="SSF52833">
    <property type="entry name" value="Thioredoxin-like"/>
    <property type="match status" value="1"/>
</dbReference>
<dbReference type="EMBL" id="JACIET010000001">
    <property type="protein sequence ID" value="MBB4013038.1"/>
    <property type="molecule type" value="Genomic_DNA"/>
</dbReference>
<dbReference type="GO" id="GO:0016853">
    <property type="term" value="F:isomerase activity"/>
    <property type="evidence" value="ECO:0007669"/>
    <property type="project" value="UniProtKB-KW"/>
</dbReference>
<comment type="subcellular location">
    <subcellularLocation>
        <location evidence="1">Cell envelope</location>
    </subcellularLocation>
</comment>
<proteinExistence type="predicted"/>
<dbReference type="GO" id="GO:0017004">
    <property type="term" value="P:cytochrome complex assembly"/>
    <property type="evidence" value="ECO:0007669"/>
    <property type="project" value="UniProtKB-KW"/>
</dbReference>
<dbReference type="AlphaFoldDB" id="A0A840BNB4"/>
<keyword evidence="5" id="KW-0413">Isomerase</keyword>
<dbReference type="Gene3D" id="3.40.30.10">
    <property type="entry name" value="Glutaredoxin"/>
    <property type="match status" value="1"/>
</dbReference>
<dbReference type="InterPro" id="IPR050553">
    <property type="entry name" value="Thioredoxin_ResA/DsbE_sf"/>
</dbReference>
<evidence type="ECO:0000256" key="3">
    <source>
        <dbReference type="ARBA" id="ARBA00023284"/>
    </source>
</evidence>
<dbReference type="InterPro" id="IPR013740">
    <property type="entry name" value="Redoxin"/>
</dbReference>
<feature type="domain" description="Thioredoxin" evidence="4">
    <location>
        <begin position="27"/>
        <end position="187"/>
    </location>
</feature>
<keyword evidence="6" id="KW-1185">Reference proteome</keyword>
<gene>
    <name evidence="5" type="ORF">GGR36_002346</name>
</gene>
<sequence>MNADRMRRAVSVALIVVVAAVAAYAGWRAGQHRDDATESPTVVTNTAAVEQLLAAHLQDPQGQNLAMNQWRGKVLVVNFWATWCPPCRREMPLLDAAQRKWADKGLQVVGVGIDEAAAIRDYAKANAFAMPLLIGDPALISLTEQFGNTQQALPFSVIIGRDGRVKHTKLGAFKDDMLDRMLTPLLAD</sequence>
<dbReference type="Proteomes" id="UP000561045">
    <property type="component" value="Unassembled WGS sequence"/>
</dbReference>
<dbReference type="GO" id="GO:0015036">
    <property type="term" value="F:disulfide oxidoreductase activity"/>
    <property type="evidence" value="ECO:0007669"/>
    <property type="project" value="UniProtKB-ARBA"/>
</dbReference>
<organism evidence="5 6">
    <name type="scientific">Niveibacterium umoris</name>
    <dbReference type="NCBI Taxonomy" id="1193620"/>
    <lineage>
        <taxon>Bacteria</taxon>
        <taxon>Pseudomonadati</taxon>
        <taxon>Pseudomonadota</taxon>
        <taxon>Betaproteobacteria</taxon>
        <taxon>Rhodocyclales</taxon>
        <taxon>Rhodocyclaceae</taxon>
        <taxon>Niveibacterium</taxon>
    </lineage>
</organism>
<protein>
    <submittedName>
        <fullName evidence="5">Thiol-disulfide isomerase/thioredoxin</fullName>
    </submittedName>
</protein>
<evidence type="ECO:0000313" key="5">
    <source>
        <dbReference type="EMBL" id="MBB4013038.1"/>
    </source>
</evidence>
<dbReference type="PANTHER" id="PTHR42852">
    <property type="entry name" value="THIOL:DISULFIDE INTERCHANGE PROTEIN DSBE"/>
    <property type="match status" value="1"/>
</dbReference>